<evidence type="ECO:0008006" key="4">
    <source>
        <dbReference type="Google" id="ProtNLM"/>
    </source>
</evidence>
<name>A0AAV4T8U6_9ARAC</name>
<gene>
    <name evidence="2" type="ORF">CDAR_589061</name>
</gene>
<comment type="caution">
    <text evidence="2">The sequence shown here is derived from an EMBL/GenBank/DDBJ whole genome shotgun (WGS) entry which is preliminary data.</text>
</comment>
<reference evidence="2 3" key="1">
    <citation type="submission" date="2021-06" db="EMBL/GenBank/DDBJ databases">
        <title>Caerostris darwini draft genome.</title>
        <authorList>
            <person name="Kono N."/>
            <person name="Arakawa K."/>
        </authorList>
    </citation>
    <scope>NUCLEOTIDE SEQUENCE [LARGE SCALE GENOMIC DNA]</scope>
</reference>
<evidence type="ECO:0000313" key="3">
    <source>
        <dbReference type="Proteomes" id="UP001054837"/>
    </source>
</evidence>
<proteinExistence type="predicted"/>
<protein>
    <recommendedName>
        <fullName evidence="4">Beta-ketoacyl synthase N-terminal domain-containing protein</fullName>
    </recommendedName>
</protein>
<dbReference type="Proteomes" id="UP001054837">
    <property type="component" value="Unassembled WGS sequence"/>
</dbReference>
<keyword evidence="3" id="KW-1185">Reference proteome</keyword>
<accession>A0AAV4T8U6</accession>
<evidence type="ECO:0000256" key="1">
    <source>
        <dbReference type="SAM" id="MobiDB-lite"/>
    </source>
</evidence>
<dbReference type="EMBL" id="BPLQ01009159">
    <property type="protein sequence ID" value="GIY42134.1"/>
    <property type="molecule type" value="Genomic_DNA"/>
</dbReference>
<sequence length="137" mass="15061">MVTRPSPTFQPYPPFLRNPLCEIEFPAGLARAVKWPSRKTLSPGVDQSEEPLAIVRRGRGRGAKGPLAAAAVVRPKETEEEPLTSRDAGRLHCSIHSPPFPPPFIRAPARIDIKTVMLPGKISGFQNTEAFWEAIRG</sequence>
<evidence type="ECO:0000313" key="2">
    <source>
        <dbReference type="EMBL" id="GIY42134.1"/>
    </source>
</evidence>
<dbReference type="AlphaFoldDB" id="A0AAV4T8U6"/>
<organism evidence="2 3">
    <name type="scientific">Caerostris darwini</name>
    <dbReference type="NCBI Taxonomy" id="1538125"/>
    <lineage>
        <taxon>Eukaryota</taxon>
        <taxon>Metazoa</taxon>
        <taxon>Ecdysozoa</taxon>
        <taxon>Arthropoda</taxon>
        <taxon>Chelicerata</taxon>
        <taxon>Arachnida</taxon>
        <taxon>Araneae</taxon>
        <taxon>Araneomorphae</taxon>
        <taxon>Entelegynae</taxon>
        <taxon>Araneoidea</taxon>
        <taxon>Araneidae</taxon>
        <taxon>Caerostris</taxon>
    </lineage>
</organism>
<feature type="region of interest" description="Disordered" evidence="1">
    <location>
        <begin position="66"/>
        <end position="97"/>
    </location>
</feature>